<dbReference type="OrthoDB" id="112837at2"/>
<feature type="transmembrane region" description="Helical" evidence="7">
    <location>
        <begin position="160"/>
        <end position="180"/>
    </location>
</feature>
<evidence type="ECO:0000256" key="6">
    <source>
        <dbReference type="ARBA" id="ARBA00023136"/>
    </source>
</evidence>
<accession>A0A428X0X8</accession>
<keyword evidence="9" id="KW-1185">Reference proteome</keyword>
<dbReference type="EMBL" id="QHHU01000004">
    <property type="protein sequence ID" value="RSM48994.1"/>
    <property type="molecule type" value="Genomic_DNA"/>
</dbReference>
<proteinExistence type="inferred from homology"/>
<dbReference type="AlphaFoldDB" id="A0A428X0X8"/>
<evidence type="ECO:0000256" key="2">
    <source>
        <dbReference type="ARBA" id="ARBA00008929"/>
    </source>
</evidence>
<name>A0A428X0X8_AMYBA</name>
<dbReference type="Gene3D" id="1.20.1630.10">
    <property type="entry name" value="Formate dehydrogenase/DMSO reductase domain"/>
    <property type="match status" value="1"/>
</dbReference>
<comment type="caution">
    <text evidence="8">The sequence shown here is derived from an EMBL/GenBank/DDBJ whole genome shotgun (WGS) entry which is preliminary data.</text>
</comment>
<dbReference type="RefSeq" id="WP_020646731.1">
    <property type="nucleotide sequence ID" value="NZ_QHHU01000004.1"/>
</dbReference>
<dbReference type="Pfam" id="PF03916">
    <property type="entry name" value="NrfD"/>
    <property type="match status" value="1"/>
</dbReference>
<dbReference type="PANTHER" id="PTHR34856:SF2">
    <property type="entry name" value="PROTEIN NRFD"/>
    <property type="match status" value="1"/>
</dbReference>
<keyword evidence="5 7" id="KW-1133">Transmembrane helix</keyword>
<reference evidence="8 9" key="1">
    <citation type="submission" date="2018-05" db="EMBL/GenBank/DDBJ databases">
        <title>Evolution of GPA BGCs.</title>
        <authorList>
            <person name="Waglechner N."/>
            <person name="Wright G.D."/>
        </authorList>
    </citation>
    <scope>NUCLEOTIDE SEQUENCE [LARGE SCALE GENOMIC DNA]</scope>
    <source>
        <strain evidence="8 9">DSM 5908</strain>
    </source>
</reference>
<sequence>MSDAQAAGRPFGRRKRRSREELMVPPAEFRSYYGRPVLKPPVWEWKVPAYLFTGGLSAGTALLAAGADLTGRPALRRAGRTGSLAALLASAYLLVADLGRPERFHHMLRVAKPTSPMSVGTWILTAYGPGVGLAAAAEVLPSGLRRTLPGRLLRAAARPAGLSSAVVAPAVASYTAVLLSQTAVPAWHEAHAQLPFVFVGSAAASSGGFAMALVPVAEAGPARALAAFGAATELVASKVLEKRLGLVAEAYTTGKAHRLRKWSERLTAAGLAGTLLGHRGRAVSVAAGTALVAGSVLQRFGVFEAGVASTKDPKYVVAPQRERLENR</sequence>
<evidence type="ECO:0000313" key="9">
    <source>
        <dbReference type="Proteomes" id="UP000286716"/>
    </source>
</evidence>
<feature type="transmembrane region" description="Helical" evidence="7">
    <location>
        <begin position="119"/>
        <end position="140"/>
    </location>
</feature>
<feature type="transmembrane region" description="Helical" evidence="7">
    <location>
        <begin position="49"/>
        <end position="69"/>
    </location>
</feature>
<gene>
    <name evidence="8" type="ORF">DMA12_04550</name>
</gene>
<evidence type="ECO:0000256" key="7">
    <source>
        <dbReference type="SAM" id="Phobius"/>
    </source>
</evidence>
<protein>
    <submittedName>
        <fullName evidence="8">Polysulfide reductase</fullName>
    </submittedName>
</protein>
<keyword evidence="6 7" id="KW-0472">Membrane</keyword>
<feature type="transmembrane region" description="Helical" evidence="7">
    <location>
        <begin position="192"/>
        <end position="214"/>
    </location>
</feature>
<dbReference type="InterPro" id="IPR052049">
    <property type="entry name" value="Electron_transfer_protein"/>
</dbReference>
<organism evidence="8 9">
    <name type="scientific">Amycolatopsis balhimycina DSM 5908</name>
    <dbReference type="NCBI Taxonomy" id="1081091"/>
    <lineage>
        <taxon>Bacteria</taxon>
        <taxon>Bacillati</taxon>
        <taxon>Actinomycetota</taxon>
        <taxon>Actinomycetes</taxon>
        <taxon>Pseudonocardiales</taxon>
        <taxon>Pseudonocardiaceae</taxon>
        <taxon>Amycolatopsis</taxon>
    </lineage>
</organism>
<keyword evidence="3" id="KW-1003">Cell membrane</keyword>
<comment type="similarity">
    <text evidence="2">Belongs to the NrfD family.</text>
</comment>
<evidence type="ECO:0000313" key="8">
    <source>
        <dbReference type="EMBL" id="RSM48994.1"/>
    </source>
</evidence>
<dbReference type="PANTHER" id="PTHR34856">
    <property type="entry name" value="PROTEIN NRFD"/>
    <property type="match status" value="1"/>
</dbReference>
<keyword evidence="4 7" id="KW-0812">Transmembrane</keyword>
<evidence type="ECO:0000256" key="3">
    <source>
        <dbReference type="ARBA" id="ARBA00022475"/>
    </source>
</evidence>
<feature type="transmembrane region" description="Helical" evidence="7">
    <location>
        <begin position="81"/>
        <end position="99"/>
    </location>
</feature>
<dbReference type="Proteomes" id="UP000286716">
    <property type="component" value="Unassembled WGS sequence"/>
</dbReference>
<dbReference type="InterPro" id="IPR005614">
    <property type="entry name" value="NrfD-like"/>
</dbReference>
<evidence type="ECO:0000256" key="1">
    <source>
        <dbReference type="ARBA" id="ARBA00004651"/>
    </source>
</evidence>
<evidence type="ECO:0000256" key="5">
    <source>
        <dbReference type="ARBA" id="ARBA00022989"/>
    </source>
</evidence>
<comment type="subcellular location">
    <subcellularLocation>
        <location evidence="1">Cell membrane</location>
        <topology evidence="1">Multi-pass membrane protein</topology>
    </subcellularLocation>
</comment>
<evidence type="ECO:0000256" key="4">
    <source>
        <dbReference type="ARBA" id="ARBA00022692"/>
    </source>
</evidence>
<dbReference type="GO" id="GO:0005886">
    <property type="term" value="C:plasma membrane"/>
    <property type="evidence" value="ECO:0007669"/>
    <property type="project" value="UniProtKB-SubCell"/>
</dbReference>